<evidence type="ECO:0000256" key="1">
    <source>
        <dbReference type="SAM" id="MobiDB-lite"/>
    </source>
</evidence>
<dbReference type="AlphaFoldDB" id="A0A1R1SS06"/>
<comment type="caution">
    <text evidence="2">The sequence shown here is derived from an EMBL/GenBank/DDBJ whole genome shotgun (WGS) entry which is preliminary data.</text>
</comment>
<dbReference type="Proteomes" id="UP000186168">
    <property type="component" value="Unassembled WGS sequence"/>
</dbReference>
<gene>
    <name evidence="2" type="ORF">SPAR_03081</name>
</gene>
<reference evidence="2 3" key="1">
    <citation type="submission" date="2013-05" db="EMBL/GenBank/DDBJ databases">
        <title>Genome sequence of Streptomyces sparsogenes DSM 40356.</title>
        <authorList>
            <person name="Coyne S."/>
            <person name="Seebeck F.P."/>
        </authorList>
    </citation>
    <scope>NUCLEOTIDE SEQUENCE [LARGE SCALE GENOMIC DNA]</scope>
    <source>
        <strain evidence="2 3">DSM 40356</strain>
    </source>
</reference>
<protein>
    <recommendedName>
        <fullName evidence="4">HNH domain-containing protein</fullName>
    </recommendedName>
</protein>
<sequence length="219" mass="24475">MASGIERCMYCSESFGTAIDHHEPLNHAPRRVFDWYNHLLACAFCNTHAKGGAFPHDKAGNPLLVDPTADEPADHFRLSLTSGEYHCLTERGCASIDVFQLNRGSLRHGRLDAVGQCLDTLAKCAEYLANDDKAEVEQRIRRLGRQPFADVLQELRRIADRPKAGVVLGNDAALAALRTLYTPLTAKPFFIPKQERHEPNCRSWRTAEPFSPPDRRAAP</sequence>
<proteinExistence type="predicted"/>
<accession>A0A1R1SS06</accession>
<evidence type="ECO:0000313" key="2">
    <source>
        <dbReference type="EMBL" id="OMI41002.1"/>
    </source>
</evidence>
<keyword evidence="3" id="KW-1185">Reference proteome</keyword>
<dbReference type="EMBL" id="ASQP01000051">
    <property type="protein sequence ID" value="OMI41002.1"/>
    <property type="molecule type" value="Genomic_DNA"/>
</dbReference>
<evidence type="ECO:0000313" key="3">
    <source>
        <dbReference type="Proteomes" id="UP000186168"/>
    </source>
</evidence>
<dbReference type="STRING" id="67365.GCA_001704635_00643"/>
<name>A0A1R1SS06_9ACTN</name>
<evidence type="ECO:0008006" key="4">
    <source>
        <dbReference type="Google" id="ProtNLM"/>
    </source>
</evidence>
<organism evidence="2 3">
    <name type="scientific">Streptomyces sparsogenes DSM 40356</name>
    <dbReference type="NCBI Taxonomy" id="1331668"/>
    <lineage>
        <taxon>Bacteria</taxon>
        <taxon>Bacillati</taxon>
        <taxon>Actinomycetota</taxon>
        <taxon>Actinomycetes</taxon>
        <taxon>Kitasatosporales</taxon>
        <taxon>Streptomycetaceae</taxon>
        <taxon>Streptomyces</taxon>
    </lineage>
</organism>
<feature type="region of interest" description="Disordered" evidence="1">
    <location>
        <begin position="196"/>
        <end position="219"/>
    </location>
</feature>
<dbReference type="Gene3D" id="1.10.30.50">
    <property type="match status" value="1"/>
</dbReference>